<sequence>MANQHGHTDITRQGQLFICRPQGGFNMEGAKEYERYFAQEIAHVIARPWAVMEVLDNFETAGPEVMTRFGAQFAWAAQNNCQWLAVVSKSQMMNFLVEQYIGSSGLEMKIFDDEAAALSWLEQHLSPTVSESQAGINQSKVS</sequence>
<evidence type="ECO:0000313" key="2">
    <source>
        <dbReference type="Proteomes" id="UP001501565"/>
    </source>
</evidence>
<evidence type="ECO:0008006" key="3">
    <source>
        <dbReference type="Google" id="ProtNLM"/>
    </source>
</evidence>
<organism evidence="1 2">
    <name type="scientific">Litoribacillus peritrichatus</name>
    <dbReference type="NCBI Taxonomy" id="718191"/>
    <lineage>
        <taxon>Bacteria</taxon>
        <taxon>Pseudomonadati</taxon>
        <taxon>Pseudomonadota</taxon>
        <taxon>Gammaproteobacteria</taxon>
        <taxon>Oceanospirillales</taxon>
        <taxon>Oceanospirillaceae</taxon>
        <taxon>Litoribacillus</taxon>
    </lineage>
</organism>
<dbReference type="Pfam" id="PF11964">
    <property type="entry name" value="SpoIIAA-like"/>
    <property type="match status" value="1"/>
</dbReference>
<gene>
    <name evidence="1" type="ORF">GCM10022277_21860</name>
</gene>
<proteinExistence type="predicted"/>
<dbReference type="InterPro" id="IPR021866">
    <property type="entry name" value="SpoIIAA-like"/>
</dbReference>
<name>A0ABP7MKS9_9GAMM</name>
<evidence type="ECO:0000313" key="1">
    <source>
        <dbReference type="EMBL" id="GAA3925433.1"/>
    </source>
</evidence>
<keyword evidence="2" id="KW-1185">Reference proteome</keyword>
<dbReference type="Proteomes" id="UP001501565">
    <property type="component" value="Unassembled WGS sequence"/>
</dbReference>
<dbReference type="EMBL" id="BAABBN010000007">
    <property type="protein sequence ID" value="GAA3925433.1"/>
    <property type="molecule type" value="Genomic_DNA"/>
</dbReference>
<reference evidence="2" key="1">
    <citation type="journal article" date="2019" name="Int. J. Syst. Evol. Microbiol.">
        <title>The Global Catalogue of Microorganisms (GCM) 10K type strain sequencing project: providing services to taxonomists for standard genome sequencing and annotation.</title>
        <authorList>
            <consortium name="The Broad Institute Genomics Platform"/>
            <consortium name="The Broad Institute Genome Sequencing Center for Infectious Disease"/>
            <person name="Wu L."/>
            <person name="Ma J."/>
        </authorList>
    </citation>
    <scope>NUCLEOTIDE SEQUENCE [LARGE SCALE GENOMIC DNA]</scope>
    <source>
        <strain evidence="2">JCM 17551</strain>
    </source>
</reference>
<dbReference type="InterPro" id="IPR038396">
    <property type="entry name" value="SpoIIAA-like_sf"/>
</dbReference>
<accession>A0ABP7MKS9</accession>
<comment type="caution">
    <text evidence="1">The sequence shown here is derived from an EMBL/GenBank/DDBJ whole genome shotgun (WGS) entry which is preliminary data.</text>
</comment>
<dbReference type="RefSeq" id="WP_344798485.1">
    <property type="nucleotide sequence ID" value="NZ_BAABBN010000007.1"/>
</dbReference>
<protein>
    <recommendedName>
        <fullName evidence="3">STAS/SEC14 domain-containing protein</fullName>
    </recommendedName>
</protein>
<dbReference type="Gene3D" id="3.40.50.10600">
    <property type="entry name" value="SpoIIaa-like domains"/>
    <property type="match status" value="1"/>
</dbReference>